<accession>A0A5P6AA62</accession>
<evidence type="ECO:0000313" key="1">
    <source>
        <dbReference type="EMBL" id="QFG76856.1"/>
    </source>
</evidence>
<reference evidence="1" key="1">
    <citation type="submission" date="2018-05" db="EMBL/GenBank/DDBJ databases">
        <title>Bacterial isolates from healthy term breastfed infants carrying antibiotic resistance genes.</title>
        <authorList>
            <person name="Casaburi G."/>
        </authorList>
    </citation>
    <scope>NUCLEOTIDE SEQUENCE [LARGE SCALE GENOMIC DNA]</scope>
    <source>
        <strain evidence="1">7084_4</strain>
    </source>
</reference>
<name>A0A5P6AA62_RAOPL</name>
<proteinExistence type="predicted"/>
<dbReference type="EMBL" id="CP029752">
    <property type="protein sequence ID" value="QFG76856.1"/>
    <property type="molecule type" value="Genomic_DNA"/>
</dbReference>
<dbReference type="AlphaFoldDB" id="A0A5P6AA62"/>
<sequence>MKYQALFRRQRWRWPAVAPVIPPASSAPVSKIRSETLSKLYSLYPEARSDIQHADGYAVFASNSSKILVLGFGSGYGVVRDLRTGKDTYMKMAQGGAGWGWA</sequence>
<organism evidence="1">
    <name type="scientific">Raoultella planticola</name>
    <name type="common">Klebsiella planticola</name>
    <dbReference type="NCBI Taxonomy" id="575"/>
    <lineage>
        <taxon>Bacteria</taxon>
        <taxon>Pseudomonadati</taxon>
        <taxon>Pseudomonadota</taxon>
        <taxon>Gammaproteobacteria</taxon>
        <taxon>Enterobacterales</taxon>
        <taxon>Enterobacteriaceae</taxon>
        <taxon>Klebsiella/Raoultella group</taxon>
        <taxon>Raoultella</taxon>
    </lineage>
</organism>
<protein>
    <submittedName>
        <fullName evidence="1">Uncharacterized protein</fullName>
    </submittedName>
</protein>
<gene>
    <name evidence="1" type="ORF">DMB90_16235</name>
</gene>